<evidence type="ECO:0000313" key="3">
    <source>
        <dbReference type="Proteomes" id="UP001286313"/>
    </source>
</evidence>
<keyword evidence="3" id="KW-1185">Reference proteome</keyword>
<gene>
    <name evidence="2" type="ORF">Pcinc_034121</name>
</gene>
<feature type="compositionally biased region" description="Low complexity" evidence="1">
    <location>
        <begin position="73"/>
        <end position="83"/>
    </location>
</feature>
<comment type="caution">
    <text evidence="2">The sequence shown here is derived from an EMBL/GenBank/DDBJ whole genome shotgun (WGS) entry which is preliminary data.</text>
</comment>
<organism evidence="2 3">
    <name type="scientific">Petrolisthes cinctipes</name>
    <name type="common">Flat porcelain crab</name>
    <dbReference type="NCBI Taxonomy" id="88211"/>
    <lineage>
        <taxon>Eukaryota</taxon>
        <taxon>Metazoa</taxon>
        <taxon>Ecdysozoa</taxon>
        <taxon>Arthropoda</taxon>
        <taxon>Crustacea</taxon>
        <taxon>Multicrustacea</taxon>
        <taxon>Malacostraca</taxon>
        <taxon>Eumalacostraca</taxon>
        <taxon>Eucarida</taxon>
        <taxon>Decapoda</taxon>
        <taxon>Pleocyemata</taxon>
        <taxon>Anomura</taxon>
        <taxon>Galatheoidea</taxon>
        <taxon>Porcellanidae</taxon>
        <taxon>Petrolisthes</taxon>
    </lineage>
</organism>
<feature type="compositionally biased region" description="Low complexity" evidence="1">
    <location>
        <begin position="55"/>
        <end position="66"/>
    </location>
</feature>
<proteinExistence type="predicted"/>
<reference evidence="2" key="1">
    <citation type="submission" date="2023-10" db="EMBL/GenBank/DDBJ databases">
        <title>Genome assemblies of two species of porcelain crab, Petrolisthes cinctipes and Petrolisthes manimaculis (Anomura: Porcellanidae).</title>
        <authorList>
            <person name="Angst P."/>
        </authorList>
    </citation>
    <scope>NUCLEOTIDE SEQUENCE</scope>
    <source>
        <strain evidence="2">PB745_01</strain>
        <tissue evidence="2">Gill</tissue>
    </source>
</reference>
<dbReference type="Proteomes" id="UP001286313">
    <property type="component" value="Unassembled WGS sequence"/>
</dbReference>
<feature type="region of interest" description="Disordered" evidence="1">
    <location>
        <begin position="53"/>
        <end position="83"/>
    </location>
</feature>
<sequence>MKRVEKRWVTEWMQRYRDNEESREKVGGLEVWRVVDSGNLSGCEACHLIPQAAATPDPHTTQGTQDTQHRTQDTTGHFGHTTGHVGHCRTLKGTTGHIEHTTGHVGHCRTF</sequence>
<accession>A0AAE1EQU6</accession>
<name>A0AAE1EQU6_PETCI</name>
<dbReference type="EMBL" id="JAWQEG010004917">
    <property type="protein sequence ID" value="KAK3859785.1"/>
    <property type="molecule type" value="Genomic_DNA"/>
</dbReference>
<protein>
    <submittedName>
        <fullName evidence="2">Uncharacterized protein</fullName>
    </submittedName>
</protein>
<evidence type="ECO:0000256" key="1">
    <source>
        <dbReference type="SAM" id="MobiDB-lite"/>
    </source>
</evidence>
<dbReference type="AlphaFoldDB" id="A0AAE1EQU6"/>
<evidence type="ECO:0000313" key="2">
    <source>
        <dbReference type="EMBL" id="KAK3859785.1"/>
    </source>
</evidence>